<accession>A8B8A4</accession>
<evidence type="ECO:0000256" key="1">
    <source>
        <dbReference type="SAM" id="MobiDB-lite"/>
    </source>
</evidence>
<proteinExistence type="predicted"/>
<dbReference type="KEGG" id="gla:GL50803_006666"/>
<dbReference type="Proteomes" id="UP000001548">
    <property type="component" value="Unassembled WGS sequence"/>
</dbReference>
<dbReference type="VEuPathDB" id="GiardiaDB:GL50803_6666"/>
<organism evidence="2 3">
    <name type="scientific">Giardia intestinalis (strain ATCC 50803 / WB clone C6)</name>
    <name type="common">Giardia lamblia</name>
    <dbReference type="NCBI Taxonomy" id="184922"/>
    <lineage>
        <taxon>Eukaryota</taxon>
        <taxon>Metamonada</taxon>
        <taxon>Diplomonadida</taxon>
        <taxon>Hexamitidae</taxon>
        <taxon>Giardiinae</taxon>
        <taxon>Giardia</taxon>
    </lineage>
</organism>
<dbReference type="AlphaFoldDB" id="A8B8A4"/>
<dbReference type="GeneID" id="5701896"/>
<dbReference type="RefSeq" id="XP_001708978.1">
    <property type="nucleotide sequence ID" value="XM_001708926.1"/>
</dbReference>
<dbReference type="HOGENOM" id="CLU_875626_0_0_1"/>
<feature type="compositionally biased region" description="Low complexity" evidence="1">
    <location>
        <begin position="174"/>
        <end position="183"/>
    </location>
</feature>
<comment type="caution">
    <text evidence="2">The sequence shown here is derived from an EMBL/GenBank/DDBJ whole genome shotgun (WGS) entry which is preliminary data.</text>
</comment>
<keyword evidence="3" id="KW-1185">Reference proteome</keyword>
<protein>
    <submittedName>
        <fullName evidence="2">Uncharacterized protein</fullName>
    </submittedName>
</protein>
<feature type="compositionally biased region" description="Polar residues" evidence="1">
    <location>
        <begin position="125"/>
        <end position="146"/>
    </location>
</feature>
<dbReference type="EMBL" id="AACB03000001">
    <property type="protein sequence ID" value="KAE8305318.1"/>
    <property type="molecule type" value="Genomic_DNA"/>
</dbReference>
<gene>
    <name evidence="2" type="ORF">GL50803_006666</name>
</gene>
<feature type="region of interest" description="Disordered" evidence="1">
    <location>
        <begin position="174"/>
        <end position="230"/>
    </location>
</feature>
<sequence length="318" mass="34966">MYLREGFDVHTLTDRSDYSILSELVDGSPAIPAYSDSEIDASVYHSFSFDYPRSYSSVFGQGTDFLEFKEVTRTVDDGIYDPAVLLDHTVDPCLATDLPYSNYGHNPASTGISVNTLYARDQPPGSRSTTTLSPSMIRTESSSRISAATPPVPTLLRSIDSISNFTSLPTLAQPATAKAATKPEAADVKPGTETKARPPPKSSVPAPLQMKKPVKHASRSLNNKSQYKFPGTPEVLKRSIQLIYRALRELRPAAKIPGNVMDSLAQRADTHVYILAQDRRLFHWLETEHPKDVIQALLRIEGLDSEMKSRLAALFAGN</sequence>
<evidence type="ECO:0000313" key="2">
    <source>
        <dbReference type="EMBL" id="KAE8305318.1"/>
    </source>
</evidence>
<feature type="compositionally biased region" description="Basic and acidic residues" evidence="1">
    <location>
        <begin position="184"/>
        <end position="196"/>
    </location>
</feature>
<dbReference type="OMA" id="MYLREGF"/>
<feature type="region of interest" description="Disordered" evidence="1">
    <location>
        <begin position="118"/>
        <end position="149"/>
    </location>
</feature>
<evidence type="ECO:0000313" key="3">
    <source>
        <dbReference type="Proteomes" id="UP000001548"/>
    </source>
</evidence>
<name>A8B8A4_GIAIC</name>
<reference evidence="2 3" key="1">
    <citation type="journal article" date="2007" name="Science">
        <title>Genomic minimalism in the early diverging intestinal parasite Giardia lamblia.</title>
        <authorList>
            <person name="Morrison H.G."/>
            <person name="McArthur A.G."/>
            <person name="Gillin F.D."/>
            <person name="Aley S.B."/>
            <person name="Adam R.D."/>
            <person name="Olsen G.J."/>
            <person name="Best A.A."/>
            <person name="Cande W.Z."/>
            <person name="Chen F."/>
            <person name="Cipriano M.J."/>
            <person name="Davids B.J."/>
            <person name="Dawson S.C."/>
            <person name="Elmendorf H.G."/>
            <person name="Hehl A.B."/>
            <person name="Holder M.E."/>
            <person name="Huse S.M."/>
            <person name="Kim U.U."/>
            <person name="Lasek-Nesselquist E."/>
            <person name="Manning G."/>
            <person name="Nigam A."/>
            <person name="Nixon J.E."/>
            <person name="Palm D."/>
            <person name="Passamaneck N.E."/>
            <person name="Prabhu A."/>
            <person name="Reich C.I."/>
            <person name="Reiner D.S."/>
            <person name="Samuelson J."/>
            <person name="Svard S.G."/>
            <person name="Sogin M.L."/>
        </authorList>
    </citation>
    <scope>NUCLEOTIDE SEQUENCE [LARGE SCALE GENOMIC DNA]</scope>
    <source>
        <strain evidence="2 3">WB C6</strain>
    </source>
</reference>